<dbReference type="EMBL" id="FNYY01000002">
    <property type="protein sequence ID" value="SEI85290.1"/>
    <property type="molecule type" value="Genomic_DNA"/>
</dbReference>
<comment type="caution">
    <text evidence="2">The sequence shown here is derived from an EMBL/GenBank/DDBJ whole genome shotgun (WGS) entry which is preliminary data.</text>
</comment>
<keyword evidence="3" id="KW-1185">Reference proteome</keyword>
<evidence type="ECO:0000313" key="2">
    <source>
        <dbReference type="EMBL" id="SEI85290.1"/>
    </source>
</evidence>
<dbReference type="Proteomes" id="UP000182932">
    <property type="component" value="Unassembled WGS sequence"/>
</dbReference>
<sequence>MPDPIPRTDPLRTRAPRGRPWMWIVAALLVLLLILWVAFAGTGGNITGAEAVDAPAATTEPLADDAAPVAAD</sequence>
<gene>
    <name evidence="2" type="ORF">SAMN04487940_102197</name>
</gene>
<dbReference type="RefSeq" id="WP_074835089.1">
    <property type="nucleotide sequence ID" value="NZ_CATMKJ010000001.1"/>
</dbReference>
<reference evidence="2 3" key="1">
    <citation type="submission" date="2016-10" db="EMBL/GenBank/DDBJ databases">
        <authorList>
            <person name="Varghese N."/>
            <person name="Submissions S."/>
        </authorList>
    </citation>
    <scope>NUCLEOTIDE SEQUENCE [LARGE SCALE GENOMIC DNA]</scope>
    <source>
        <strain evidence="2 3">FF3</strain>
    </source>
</reference>
<keyword evidence="1" id="KW-0472">Membrane</keyword>
<protein>
    <submittedName>
        <fullName evidence="2">Uncharacterized protein</fullName>
    </submittedName>
</protein>
<feature type="transmembrane region" description="Helical" evidence="1">
    <location>
        <begin position="21"/>
        <end position="39"/>
    </location>
</feature>
<proteinExistence type="predicted"/>
<accession>A0A975W7H8</accession>
<keyword evidence="1" id="KW-0812">Transmembrane</keyword>
<organism evidence="2 3">
    <name type="scientific">Marinovum algicola</name>
    <dbReference type="NCBI Taxonomy" id="42444"/>
    <lineage>
        <taxon>Bacteria</taxon>
        <taxon>Pseudomonadati</taxon>
        <taxon>Pseudomonadota</taxon>
        <taxon>Alphaproteobacteria</taxon>
        <taxon>Rhodobacterales</taxon>
        <taxon>Roseobacteraceae</taxon>
        <taxon>Marinovum</taxon>
    </lineage>
</organism>
<dbReference type="GeneID" id="80817063"/>
<evidence type="ECO:0000256" key="1">
    <source>
        <dbReference type="SAM" id="Phobius"/>
    </source>
</evidence>
<evidence type="ECO:0000313" key="3">
    <source>
        <dbReference type="Proteomes" id="UP000182932"/>
    </source>
</evidence>
<name>A0A975W7H8_9RHOB</name>
<keyword evidence="1" id="KW-1133">Transmembrane helix</keyword>
<dbReference type="AlphaFoldDB" id="A0A975W7H8"/>